<dbReference type="InterPro" id="IPR027981">
    <property type="entry name" value="DUF4446"/>
</dbReference>
<evidence type="ECO:0000313" key="3">
    <source>
        <dbReference type="Proteomes" id="UP001348641"/>
    </source>
</evidence>
<accession>A0ABU7KN88</accession>
<comment type="caution">
    <text evidence="2">The sequence shown here is derived from an EMBL/GenBank/DDBJ whole genome shotgun (WGS) entry which is preliminary data.</text>
</comment>
<evidence type="ECO:0000256" key="1">
    <source>
        <dbReference type="SAM" id="MobiDB-lite"/>
    </source>
</evidence>
<reference evidence="2 3" key="1">
    <citation type="submission" date="2023-07" db="EMBL/GenBank/DDBJ databases">
        <authorList>
            <person name="Girao M."/>
            <person name="Carvalho M.F."/>
        </authorList>
    </citation>
    <scope>NUCLEOTIDE SEQUENCE [LARGE SCALE GENOMIC DNA]</scope>
    <source>
        <strain evidence="2 3">66/93</strain>
    </source>
</reference>
<feature type="region of interest" description="Disordered" evidence="1">
    <location>
        <begin position="128"/>
        <end position="168"/>
    </location>
</feature>
<evidence type="ECO:0000313" key="2">
    <source>
        <dbReference type="EMBL" id="MEE2050763.1"/>
    </source>
</evidence>
<dbReference type="Proteomes" id="UP001348641">
    <property type="component" value="Unassembled WGS sequence"/>
</dbReference>
<feature type="region of interest" description="Disordered" evidence="1">
    <location>
        <begin position="184"/>
        <end position="251"/>
    </location>
</feature>
<dbReference type="EMBL" id="JAUUCC010000019">
    <property type="protein sequence ID" value="MEE2050763.1"/>
    <property type="molecule type" value="Genomic_DNA"/>
</dbReference>
<dbReference type="RefSeq" id="WP_330157952.1">
    <property type="nucleotide sequence ID" value="NZ_JAUUCC010000019.1"/>
</dbReference>
<proteinExistence type="predicted"/>
<sequence>MFTTLIASLGLIAGLGGLALGGYALNRARALGDETKVLATRTAAVGASGVDPFAVRDVAVLHYDALEEMSGTRSFSLALLNGQGDGVVLTSINGRTESRTYAKAVVRGEGHVLLSPEEDRAVRSARLGNGVGAPVPAPPAPADPAAPVGTEAAAATEAGSDGSGAEPAADSLVTVLPAVEDMDDMDDAEGCDADDRAGDGEGSGQEDGAGIRASVGDAGDGVPEAAARAGRTSGGAGSLKEKVDGSTSARG</sequence>
<name>A0ABU7KN88_9ACTN</name>
<feature type="compositionally biased region" description="Low complexity" evidence="1">
    <location>
        <begin position="145"/>
        <end position="165"/>
    </location>
</feature>
<dbReference type="Pfam" id="PF14584">
    <property type="entry name" value="DUF4446"/>
    <property type="match status" value="1"/>
</dbReference>
<organism evidence="2 3">
    <name type="scientific">Nocardiopsis tropica</name>
    <dbReference type="NCBI Taxonomy" id="109330"/>
    <lineage>
        <taxon>Bacteria</taxon>
        <taxon>Bacillati</taxon>
        <taxon>Actinomycetota</taxon>
        <taxon>Actinomycetes</taxon>
        <taxon>Streptosporangiales</taxon>
        <taxon>Nocardiopsidaceae</taxon>
        <taxon>Nocardiopsis</taxon>
    </lineage>
</organism>
<gene>
    <name evidence="2" type="ORF">Q8A49_09660</name>
</gene>
<feature type="compositionally biased region" description="Pro residues" evidence="1">
    <location>
        <begin position="135"/>
        <end position="144"/>
    </location>
</feature>
<protein>
    <submittedName>
        <fullName evidence="2">DUF4446 family protein</fullName>
    </submittedName>
</protein>